<name>A0ABS8W263_DATST</name>
<organism evidence="7 8">
    <name type="scientific">Datura stramonium</name>
    <name type="common">Jimsonweed</name>
    <name type="synonym">Common thornapple</name>
    <dbReference type="NCBI Taxonomy" id="4076"/>
    <lineage>
        <taxon>Eukaryota</taxon>
        <taxon>Viridiplantae</taxon>
        <taxon>Streptophyta</taxon>
        <taxon>Embryophyta</taxon>
        <taxon>Tracheophyta</taxon>
        <taxon>Spermatophyta</taxon>
        <taxon>Magnoliopsida</taxon>
        <taxon>eudicotyledons</taxon>
        <taxon>Gunneridae</taxon>
        <taxon>Pentapetalae</taxon>
        <taxon>asterids</taxon>
        <taxon>lamiids</taxon>
        <taxon>Solanales</taxon>
        <taxon>Solanaceae</taxon>
        <taxon>Solanoideae</taxon>
        <taxon>Datureae</taxon>
        <taxon>Datura</taxon>
    </lineage>
</organism>
<dbReference type="Pfam" id="PF03168">
    <property type="entry name" value="LEA_2"/>
    <property type="match status" value="1"/>
</dbReference>
<feature type="transmembrane region" description="Helical" evidence="5">
    <location>
        <begin position="37"/>
        <end position="58"/>
    </location>
</feature>
<keyword evidence="2 5" id="KW-0812">Transmembrane</keyword>
<evidence type="ECO:0000256" key="5">
    <source>
        <dbReference type="SAM" id="Phobius"/>
    </source>
</evidence>
<evidence type="ECO:0000256" key="3">
    <source>
        <dbReference type="ARBA" id="ARBA00022989"/>
    </source>
</evidence>
<protein>
    <recommendedName>
        <fullName evidence="6">Late embryogenesis abundant protein LEA-2 subgroup domain-containing protein</fullName>
    </recommendedName>
</protein>
<reference evidence="7 8" key="1">
    <citation type="journal article" date="2021" name="BMC Genomics">
        <title>Datura genome reveals duplications of psychoactive alkaloid biosynthetic genes and high mutation rate following tissue culture.</title>
        <authorList>
            <person name="Rajewski A."/>
            <person name="Carter-House D."/>
            <person name="Stajich J."/>
            <person name="Litt A."/>
        </authorList>
    </citation>
    <scope>NUCLEOTIDE SEQUENCE [LARGE SCALE GENOMIC DNA]</scope>
    <source>
        <strain evidence="7">AR-01</strain>
    </source>
</reference>
<keyword evidence="3 5" id="KW-1133">Transmembrane helix</keyword>
<evidence type="ECO:0000313" key="7">
    <source>
        <dbReference type="EMBL" id="MCE2055468.1"/>
    </source>
</evidence>
<dbReference type="PANTHER" id="PTHR31234:SF2">
    <property type="entry name" value="OS05G0199100 PROTEIN"/>
    <property type="match status" value="1"/>
</dbReference>
<dbReference type="EMBL" id="JACEIK010006308">
    <property type="protein sequence ID" value="MCE2055468.1"/>
    <property type="molecule type" value="Genomic_DNA"/>
</dbReference>
<dbReference type="Proteomes" id="UP000823775">
    <property type="component" value="Unassembled WGS sequence"/>
</dbReference>
<dbReference type="InterPro" id="IPR004864">
    <property type="entry name" value="LEA_2"/>
</dbReference>
<evidence type="ECO:0000259" key="6">
    <source>
        <dbReference type="Pfam" id="PF03168"/>
    </source>
</evidence>
<dbReference type="InterPro" id="IPR044839">
    <property type="entry name" value="NDR1-like"/>
</dbReference>
<comment type="subcellular location">
    <subcellularLocation>
        <location evidence="1">Membrane</location>
        <topology evidence="1">Single-pass membrane protein</topology>
    </subcellularLocation>
</comment>
<proteinExistence type="predicted"/>
<comment type="caution">
    <text evidence="7">The sequence shown here is derived from an EMBL/GenBank/DDBJ whole genome shotgun (WGS) entry which is preliminary data.</text>
</comment>
<feature type="non-terminal residue" evidence="7">
    <location>
        <position position="1"/>
    </location>
</feature>
<evidence type="ECO:0000313" key="8">
    <source>
        <dbReference type="Proteomes" id="UP000823775"/>
    </source>
</evidence>
<feature type="domain" description="Late embryogenesis abundant protein LEA-2 subgroup" evidence="6">
    <location>
        <begin position="101"/>
        <end position="164"/>
    </location>
</feature>
<dbReference type="PANTHER" id="PTHR31234">
    <property type="entry name" value="LATE EMBRYOGENESIS ABUNDANT (LEA) HYDROXYPROLINE-RICH GLYCOPROTEIN FAMILY"/>
    <property type="match status" value="1"/>
</dbReference>
<sequence>LFVYMEKGKNQMVKSDIKGTITIDSTKNSKYGLVLEILLFVSVIMFGVVLAFRVFYVYEDITAVLRDPKFQIEAVSSSSFSVVTRYNHPLILHNPDNWNLTFLIRNPNCAYDFYYHDFKASISYNNTLLWSANVSATFYQDAKSQTTIDSTFAALPESYTHWIGTSIVNDFTSGQITRFSVSLSGKIQISAHKSPSHTSCRELHVSCESLRVELLEDNQTGILAVDSEACAVGSQDSRY</sequence>
<evidence type="ECO:0000256" key="2">
    <source>
        <dbReference type="ARBA" id="ARBA00022692"/>
    </source>
</evidence>
<keyword evidence="8" id="KW-1185">Reference proteome</keyword>
<evidence type="ECO:0000256" key="1">
    <source>
        <dbReference type="ARBA" id="ARBA00004167"/>
    </source>
</evidence>
<accession>A0ABS8W263</accession>
<gene>
    <name evidence="7" type="ORF">HAX54_042690</name>
</gene>
<evidence type="ECO:0000256" key="4">
    <source>
        <dbReference type="ARBA" id="ARBA00023136"/>
    </source>
</evidence>
<keyword evidence="4 5" id="KW-0472">Membrane</keyword>